<name>A0A645DRT8_9ZZZZ</name>
<accession>A0A645DRT8</accession>
<evidence type="ECO:0000313" key="1">
    <source>
        <dbReference type="EMBL" id="MPM91979.1"/>
    </source>
</evidence>
<dbReference type="EMBL" id="VSSQ01038968">
    <property type="protein sequence ID" value="MPM91979.1"/>
    <property type="molecule type" value="Genomic_DNA"/>
</dbReference>
<gene>
    <name evidence="1" type="ORF">SDC9_139113</name>
</gene>
<comment type="caution">
    <text evidence="1">The sequence shown here is derived from an EMBL/GenBank/DDBJ whole genome shotgun (WGS) entry which is preliminary data.</text>
</comment>
<proteinExistence type="predicted"/>
<dbReference type="AlphaFoldDB" id="A0A645DRT8"/>
<organism evidence="1">
    <name type="scientific">bioreactor metagenome</name>
    <dbReference type="NCBI Taxonomy" id="1076179"/>
    <lineage>
        <taxon>unclassified sequences</taxon>
        <taxon>metagenomes</taxon>
        <taxon>ecological metagenomes</taxon>
    </lineage>
</organism>
<protein>
    <submittedName>
        <fullName evidence="1">Uncharacterized protein</fullName>
    </submittedName>
</protein>
<reference evidence="1" key="1">
    <citation type="submission" date="2019-08" db="EMBL/GenBank/DDBJ databases">
        <authorList>
            <person name="Kucharzyk K."/>
            <person name="Murdoch R.W."/>
            <person name="Higgins S."/>
            <person name="Loffler F."/>
        </authorList>
    </citation>
    <scope>NUCLEOTIDE SEQUENCE</scope>
</reference>
<sequence length="172" mass="20228">MLVNYPVVQIHHSISNQSSRGSLFLKVRCSVCVFWNFASVSVYRDLTFILISKVRIAQILNIISDCQHKLVCYKSFIHQIKHHLVGHFFYNQLCLFIIIRAMQHLTGRYTVCFRLICFDLLHCARLISPSVVYEQFRIDTEQLVQQFLVIRFIWLSDRTSCNIAHCIKSVFL</sequence>